<keyword evidence="2" id="KW-0560">Oxidoreductase</keyword>
<reference evidence="7" key="1">
    <citation type="submission" date="2016-10" db="EMBL/GenBank/DDBJ databases">
        <authorList>
            <person name="Varghese N."/>
            <person name="Submissions S."/>
        </authorList>
    </citation>
    <scope>NUCLEOTIDE SEQUENCE [LARGE SCALE GENOMIC DNA]</scope>
    <source>
        <strain evidence="7">DSM 45413</strain>
    </source>
</reference>
<dbReference type="Pfam" id="PF02738">
    <property type="entry name" value="MoCoBD_1"/>
    <property type="match status" value="1"/>
</dbReference>
<dbReference type="SMART" id="SM01008">
    <property type="entry name" value="Ald_Xan_dh_C"/>
    <property type="match status" value="1"/>
</dbReference>
<gene>
    <name evidence="6" type="ORF">SAMN05660991_02743</name>
</gene>
<dbReference type="Gene3D" id="3.30.365.10">
    <property type="entry name" value="Aldehyde oxidase/xanthine dehydrogenase, molybdopterin binding domain"/>
    <property type="match status" value="4"/>
</dbReference>
<dbReference type="EMBL" id="FOEE01000008">
    <property type="protein sequence ID" value="SEP00370.1"/>
    <property type="molecule type" value="Genomic_DNA"/>
</dbReference>
<evidence type="ECO:0000256" key="1">
    <source>
        <dbReference type="ARBA" id="ARBA00022505"/>
    </source>
</evidence>
<dbReference type="InterPro" id="IPR000674">
    <property type="entry name" value="Ald_Oxase/Xan_DH_a/b"/>
</dbReference>
<dbReference type="InterPro" id="IPR036856">
    <property type="entry name" value="Ald_Oxase/Xan_DH_a/b_sf"/>
</dbReference>
<evidence type="ECO:0000256" key="4">
    <source>
        <dbReference type="SAM" id="MobiDB-lite"/>
    </source>
</evidence>
<feature type="domain" description="Aldehyde oxidase/xanthine dehydrogenase a/b hammerhead" evidence="5">
    <location>
        <begin position="30"/>
        <end position="145"/>
    </location>
</feature>
<dbReference type="AlphaFoldDB" id="A0A1H8UAV6"/>
<keyword evidence="1" id="KW-0500">Molybdenum</keyword>
<dbReference type="Pfam" id="PF01315">
    <property type="entry name" value="Ald_Xan_dh_C"/>
    <property type="match status" value="1"/>
</dbReference>
<organism evidence="6 7">
    <name type="scientific">Trujillonella endophytica</name>
    <dbReference type="NCBI Taxonomy" id="673521"/>
    <lineage>
        <taxon>Bacteria</taxon>
        <taxon>Bacillati</taxon>
        <taxon>Actinomycetota</taxon>
        <taxon>Actinomycetes</taxon>
        <taxon>Geodermatophilales</taxon>
        <taxon>Geodermatophilaceae</taxon>
        <taxon>Trujillonella</taxon>
    </lineage>
</organism>
<keyword evidence="7" id="KW-1185">Reference proteome</keyword>
<evidence type="ECO:0000256" key="2">
    <source>
        <dbReference type="ARBA" id="ARBA00023002"/>
    </source>
</evidence>
<dbReference type="PANTHER" id="PTHR11908">
    <property type="entry name" value="XANTHINE DEHYDROGENASE"/>
    <property type="match status" value="1"/>
</dbReference>
<proteinExistence type="predicted"/>
<dbReference type="GO" id="GO:0016491">
    <property type="term" value="F:oxidoreductase activity"/>
    <property type="evidence" value="ECO:0007669"/>
    <property type="project" value="UniProtKB-KW"/>
</dbReference>
<feature type="region of interest" description="Disordered" evidence="4">
    <location>
        <begin position="1"/>
        <end position="23"/>
    </location>
</feature>
<dbReference type="Gene3D" id="3.90.1170.50">
    <property type="entry name" value="Aldehyde oxidase/xanthine dehydrogenase, a/b hammerhead"/>
    <property type="match status" value="1"/>
</dbReference>
<accession>A0A1H8UAV6</accession>
<dbReference type="GO" id="GO:0005506">
    <property type="term" value="F:iron ion binding"/>
    <property type="evidence" value="ECO:0007669"/>
    <property type="project" value="InterPro"/>
</dbReference>
<dbReference type="OrthoDB" id="9758509at2"/>
<dbReference type="SUPFAM" id="SSF54665">
    <property type="entry name" value="CO dehydrogenase molybdoprotein N-domain-like"/>
    <property type="match status" value="1"/>
</dbReference>
<dbReference type="Pfam" id="PF20256">
    <property type="entry name" value="MoCoBD_2"/>
    <property type="match status" value="1"/>
</dbReference>
<protein>
    <submittedName>
        <fullName evidence="6">Xanthine dehydrogenase, molybdenum binding subunit apoprotein</fullName>
    </submittedName>
</protein>
<feature type="region of interest" description="Disordered" evidence="4">
    <location>
        <begin position="807"/>
        <end position="830"/>
    </location>
</feature>
<dbReference type="SUPFAM" id="SSF56003">
    <property type="entry name" value="Molybdenum cofactor-binding domain"/>
    <property type="match status" value="1"/>
</dbReference>
<evidence type="ECO:0000256" key="3">
    <source>
        <dbReference type="ARBA" id="ARBA00053029"/>
    </source>
</evidence>
<dbReference type="InterPro" id="IPR008274">
    <property type="entry name" value="AldOxase/xan_DH_MoCoBD1"/>
</dbReference>
<dbReference type="PANTHER" id="PTHR11908:SF132">
    <property type="entry name" value="ALDEHYDE OXIDASE 1-RELATED"/>
    <property type="match status" value="1"/>
</dbReference>
<dbReference type="InterPro" id="IPR016208">
    <property type="entry name" value="Ald_Oxase/xanthine_DH-like"/>
</dbReference>
<dbReference type="FunFam" id="3.30.365.10:FF:000001">
    <property type="entry name" value="Xanthine dehydrogenase oxidase"/>
    <property type="match status" value="1"/>
</dbReference>
<dbReference type="InterPro" id="IPR037165">
    <property type="entry name" value="AldOxase/xan_DH_Mopterin-bd_sf"/>
</dbReference>
<evidence type="ECO:0000313" key="6">
    <source>
        <dbReference type="EMBL" id="SEP00370.1"/>
    </source>
</evidence>
<dbReference type="InterPro" id="IPR046867">
    <property type="entry name" value="AldOxase/xan_DH_MoCoBD2"/>
</dbReference>
<dbReference type="Proteomes" id="UP000198960">
    <property type="component" value="Unassembled WGS sequence"/>
</dbReference>
<dbReference type="RefSeq" id="WP_091944168.1">
    <property type="nucleotide sequence ID" value="NZ_FOEE01000008.1"/>
</dbReference>
<name>A0A1H8UAV6_9ACTN</name>
<evidence type="ECO:0000259" key="5">
    <source>
        <dbReference type="SMART" id="SM01008"/>
    </source>
</evidence>
<evidence type="ECO:0000313" key="7">
    <source>
        <dbReference type="Proteomes" id="UP000198960"/>
    </source>
</evidence>
<sequence length="830" mass="88119">MTVTEDAAAVAPAKEVGQPRRRKEDARLITGRTTWTDNMVLPGMLHLAVVRSPVAHARITAVDVSAAQQAPNVVAVFTGRDLAEEQGSIPCAWPVTPDMVNPGHPSIAVDQVNHVGEAVAIVVGRSKAAATDAVELVDVDYDLLPPVLDLEEAVADGSGLVHDQLASNTSYHFVFDAGDAGTGADTEQAFADAEVVVSRRFVQQRLIPAFMEPRSVVVQPQGENYTMWSATQVPHVLRVMAAMVTGIPEHKLRVIAPDVGGGFGGKLQVNPEEILCLLLARRLGKPVKWTETRSESLMAAHHGRGQVQFIDIASDRQGNVKGLRVRLLADMGAYLRLITPGVPALGAFMFPGIYKFPAYRFECDGVFTNKVPTDAYRGAGRPEATFAVERIMDELAVELGMDPLELRRKNWIQADEFPFTTVAGLEYDSGDYEQATREALELLGYDELRAEQKRRRESGDPVQLGIGFSTFTEMCGLAPSRVLGSLSYGAGGWESASIRMLPTGKVEVVTGSTPHGQGHETAWSQLVADQLGVPFEDVEVLHGDTAISPRGMDTYGSRSLVVGGTAVVKAAEKVVAKARKVAAHLLEASEDDLEFADGKFAVRGTPGATVGIQEIALAVFAAHNYPEDIEPSIDAEATFDPVNFSFPHGTHLCAMEVDTDTGMVKIRKYACVDDVGTIVNPLIVEGQIHGGLAQGIAQALYEEAVYDADGNLTTGSFVDYLVPTAADLPHFDTATTVHAAPGNPIGAKGVGEAGCIASTPAVVNAALDAVRHLGVSDILMPLTPERVWRAIRTGGDGGARATAGTNAYGGAQTESTAGVATPASELGGDR</sequence>
<dbReference type="STRING" id="673521.SAMN05660991_02743"/>
<comment type="cofactor">
    <cofactor evidence="3">
        <name>Mo-molybdopterin cytosine dinucleotide</name>
        <dbReference type="ChEBI" id="CHEBI:71308"/>
    </cofactor>
</comment>